<evidence type="ECO:0000313" key="1">
    <source>
        <dbReference type="EMBL" id="CAH3180659.1"/>
    </source>
</evidence>
<proteinExistence type="predicted"/>
<organism evidence="1 2">
    <name type="scientific">Porites lobata</name>
    <dbReference type="NCBI Taxonomy" id="104759"/>
    <lineage>
        <taxon>Eukaryota</taxon>
        <taxon>Metazoa</taxon>
        <taxon>Cnidaria</taxon>
        <taxon>Anthozoa</taxon>
        <taxon>Hexacorallia</taxon>
        <taxon>Scleractinia</taxon>
        <taxon>Fungiina</taxon>
        <taxon>Poritidae</taxon>
        <taxon>Porites</taxon>
    </lineage>
</organism>
<dbReference type="EMBL" id="CALNXK010000281">
    <property type="protein sequence ID" value="CAH3180659.1"/>
    <property type="molecule type" value="Genomic_DNA"/>
</dbReference>
<name>A0ABN8RPJ6_9CNID</name>
<reference evidence="1 2" key="1">
    <citation type="submission" date="2022-05" db="EMBL/GenBank/DDBJ databases">
        <authorList>
            <consortium name="Genoscope - CEA"/>
            <person name="William W."/>
        </authorList>
    </citation>
    <scope>NUCLEOTIDE SEQUENCE [LARGE SCALE GENOMIC DNA]</scope>
</reference>
<accession>A0ABN8RPJ6</accession>
<dbReference type="Proteomes" id="UP001159405">
    <property type="component" value="Unassembled WGS sequence"/>
</dbReference>
<evidence type="ECO:0000313" key="2">
    <source>
        <dbReference type="Proteomes" id="UP001159405"/>
    </source>
</evidence>
<comment type="caution">
    <text evidence="1">The sequence shown here is derived from an EMBL/GenBank/DDBJ whole genome shotgun (WGS) entry which is preliminary data.</text>
</comment>
<sequence>MATLFSNTLDVLIQERLGARFGLDKELKCQRSISLRSENPSCLSTAMKFISVHFPYIFREPNWNSRCRSPQGVQELRKLSRSLHL</sequence>
<protein>
    <submittedName>
        <fullName evidence="1">Uncharacterized protein</fullName>
    </submittedName>
</protein>
<keyword evidence="2" id="KW-1185">Reference proteome</keyword>
<gene>
    <name evidence="1" type="ORF">PLOB_00023812</name>
</gene>